<gene>
    <name evidence="1" type="ORF">PCAMFM013_S3Jg000047</name>
</gene>
<organism evidence="1 2">
    <name type="scientific">Penicillium camemberti (strain FM 013)</name>
    <dbReference type="NCBI Taxonomy" id="1429867"/>
    <lineage>
        <taxon>Eukaryota</taxon>
        <taxon>Fungi</taxon>
        <taxon>Dikarya</taxon>
        <taxon>Ascomycota</taxon>
        <taxon>Pezizomycotina</taxon>
        <taxon>Eurotiomycetes</taxon>
        <taxon>Eurotiomycetidae</taxon>
        <taxon>Eurotiales</taxon>
        <taxon>Aspergillaceae</taxon>
        <taxon>Penicillium</taxon>
    </lineage>
</organism>
<evidence type="ECO:0000313" key="2">
    <source>
        <dbReference type="Proteomes" id="UP000053732"/>
    </source>
</evidence>
<proteinExistence type="predicted"/>
<keyword evidence="2" id="KW-1185">Reference proteome</keyword>
<accession>A0A0G4PYI0</accession>
<reference evidence="1 2" key="1">
    <citation type="journal article" date="2014" name="Nat. Commun.">
        <title>Multiple recent horizontal transfers of a large genomic region in cheese making fungi.</title>
        <authorList>
            <person name="Cheeseman K."/>
            <person name="Ropars J."/>
            <person name="Renault P."/>
            <person name="Dupont J."/>
            <person name="Gouzy J."/>
            <person name="Branca A."/>
            <person name="Abraham A.L."/>
            <person name="Ceppi M."/>
            <person name="Conseiller E."/>
            <person name="Debuchy R."/>
            <person name="Malagnac F."/>
            <person name="Goarin A."/>
            <person name="Silar P."/>
            <person name="Lacoste S."/>
            <person name="Sallet E."/>
            <person name="Bensimon A."/>
            <person name="Giraud T."/>
            <person name="Brygoo Y."/>
        </authorList>
    </citation>
    <scope>NUCLEOTIDE SEQUENCE [LARGE SCALE GENOMIC DNA]</scope>
    <source>
        <strain evidence="2">FM 013</strain>
    </source>
</reference>
<sequence>MKWLEYYSTVPCGWLNTRDPLCGISREWTLPCTGRFRSCRLEVRLDESKSQNPHSLAQA</sequence>
<evidence type="ECO:0000313" key="1">
    <source>
        <dbReference type="EMBL" id="CRL31436.1"/>
    </source>
</evidence>
<dbReference type="AlphaFoldDB" id="A0A0G4PYI0"/>
<protein>
    <submittedName>
        <fullName evidence="1">Str. FM013</fullName>
    </submittedName>
</protein>
<name>A0A0G4PYI0_PENC3</name>
<dbReference type="Proteomes" id="UP000053732">
    <property type="component" value="Unassembled WGS sequence"/>
</dbReference>
<dbReference type="EMBL" id="HG793312">
    <property type="protein sequence ID" value="CRL31436.1"/>
    <property type="molecule type" value="Genomic_DNA"/>
</dbReference>